<feature type="binding site" evidence="11">
    <location>
        <position position="117"/>
    </location>
    <ligand>
        <name>5-methyltetrahydropteroyltri-L-glutamate</name>
        <dbReference type="ChEBI" id="CHEBI:58207"/>
    </ligand>
</feature>
<dbReference type="CDD" id="cd03311">
    <property type="entry name" value="CIMS_C_terminal_like"/>
    <property type="match status" value="1"/>
</dbReference>
<dbReference type="CDD" id="cd03312">
    <property type="entry name" value="CIMS_N_terminal_like"/>
    <property type="match status" value="1"/>
</dbReference>
<dbReference type="EMBL" id="JACJVR010000130">
    <property type="protein sequence ID" value="MBB6695565.1"/>
    <property type="molecule type" value="Genomic_DNA"/>
</dbReference>
<sequence length="775" mass="87233">MIRSSALGYPRIGDNREWKKAIEAFWAGKLGEDDLHAELKAIRLGRLRKQKELGIDLIPVHDFSYYDHVLDTAAMFGLVPPRFRYGGGPVPLSVYYAMARGSKDAAACEMTKWFDTNYHYIVPELNGTNPALTFNGPLRAYREAKEELGIEGKPVILGPVTFLKLSKGYPPEQADSWLEKLLPLYLRVFRELADEGAAWVQVDEPIVAAELSEEDMRRLEFAYGEIAKAVPELNVMLQTYFESADRYDRIAELPVRGIGLDLARGLAGNLASLEAHGFPGDKILGAGIVDGRGVWRADLREKRALLDRLRGFVPDDRLIVQTSCSLLHVPVSKAREDRLPPALKEALSFADEKLAEAVWLARTARLGEGEPAEELAGCDSALRAMADSPARQRRDVREAVEELRAASPARSKPFAERRAVQEEKWRLPLFPTTTIGSFPQTAEVRKARELWRKGEWTEERYEEFIRGRIEEWIGLQEKIGLDVLVHGEFERTDMVEFFGEKLDGFAFTRYGWVQSYGSRCVKPPIIYGDVAFREPMTVKETAYAQSLTTRPVKGMLTGPITILNWSFVRDDLPREEVAYQLAYALRREVEALEKAGIGMIQVDEPAVREGLPLKASQRQAYLDWAVRAFRMATCAVKDTTQIHTHMCYCEFQDMIGSIEAMDADVISIESSRSHGELLDSFERETYPLGIGLGVYDIHSPRVPAAEEMEATIHRALRVLDPKLFWINPDCGLKTRGREETEAALGHMVKAARSARAKYGSSTRRRIPEPGGENIV</sequence>
<feature type="binding site" evidence="12">
    <location>
        <position position="647"/>
    </location>
    <ligand>
        <name>Zn(2+)</name>
        <dbReference type="ChEBI" id="CHEBI:29105"/>
        <label>1</label>
        <note>catalytic</note>
    </ligand>
</feature>
<evidence type="ECO:0000256" key="9">
    <source>
        <dbReference type="ARBA" id="ARBA00023167"/>
    </source>
</evidence>
<dbReference type="RefSeq" id="WP_185139514.1">
    <property type="nucleotide sequence ID" value="NZ_BORM01000010.1"/>
</dbReference>
<dbReference type="Proteomes" id="UP000553776">
    <property type="component" value="Unassembled WGS sequence"/>
</dbReference>
<feature type="domain" description="Cobalamin-independent methionine synthase MetE N-terminal" evidence="15">
    <location>
        <begin position="4"/>
        <end position="310"/>
    </location>
</feature>
<feature type="binding site" evidence="10 11">
    <location>
        <position position="603"/>
    </location>
    <ligand>
        <name>L-methionine</name>
        <dbReference type="ChEBI" id="CHEBI:57844"/>
    </ligand>
</feature>
<comment type="cofactor">
    <cofactor evidence="10">
        <name>Zn(2+)</name>
        <dbReference type="ChEBI" id="CHEBI:29105"/>
    </cofactor>
    <text evidence="10">Binds 1 zinc ion per subunit.</text>
</comment>
<feature type="binding site" evidence="10">
    <location>
        <position position="669"/>
    </location>
    <ligand>
        <name>Zn(2+)</name>
        <dbReference type="ChEBI" id="CHEBI:29105"/>
        <note>catalytic</note>
    </ligand>
</feature>
<comment type="caution">
    <text evidence="16">The sequence shown here is derived from an EMBL/GenBank/DDBJ whole genome shotgun (WGS) entry which is preliminary data.</text>
</comment>
<dbReference type="Pfam" id="PF01717">
    <property type="entry name" value="Meth_synt_2"/>
    <property type="match status" value="1"/>
</dbReference>
<evidence type="ECO:0000256" key="1">
    <source>
        <dbReference type="ARBA" id="ARBA00002777"/>
    </source>
</evidence>
<keyword evidence="8 10" id="KW-0862">Zinc</keyword>
<evidence type="ECO:0000256" key="6">
    <source>
        <dbReference type="ARBA" id="ARBA00022679"/>
    </source>
</evidence>
<comment type="pathway">
    <text evidence="2 10">Amino-acid biosynthesis; L-methionine biosynthesis via de novo pathway; L-methionine from L-homocysteine (MetE route): step 1/1.</text>
</comment>
<keyword evidence="17" id="KW-1185">Reference proteome</keyword>
<organism evidence="16 17">
    <name type="scientific">Cohnella xylanilytica</name>
    <dbReference type="NCBI Taxonomy" id="557555"/>
    <lineage>
        <taxon>Bacteria</taxon>
        <taxon>Bacillati</taxon>
        <taxon>Bacillota</taxon>
        <taxon>Bacilli</taxon>
        <taxon>Bacillales</taxon>
        <taxon>Paenibacillaceae</taxon>
        <taxon>Cohnella</taxon>
    </lineage>
</organism>
<keyword evidence="4 10" id="KW-0489">Methyltransferase</keyword>
<feature type="binding site" evidence="10">
    <location>
        <position position="488"/>
    </location>
    <ligand>
        <name>L-homocysteine</name>
        <dbReference type="ChEBI" id="CHEBI:58199"/>
    </ligand>
</feature>
<feature type="binding site" evidence="10 11">
    <location>
        <position position="565"/>
    </location>
    <ligand>
        <name>5-methyltetrahydropteroyltri-L-glutamate</name>
        <dbReference type="ChEBI" id="CHEBI:58207"/>
    </ligand>
</feature>
<evidence type="ECO:0000256" key="13">
    <source>
        <dbReference type="PIRSR" id="PIRSR000382-3"/>
    </source>
</evidence>
<evidence type="ECO:0000256" key="3">
    <source>
        <dbReference type="ARBA" id="ARBA00009553"/>
    </source>
</evidence>
<dbReference type="PANTHER" id="PTHR30519">
    <property type="entry name" value="5-METHYLTETRAHYDROPTEROYLTRIGLUTAMATE--HOMOCYSTEINE METHYLTRANSFERASE"/>
    <property type="match status" value="1"/>
</dbReference>
<dbReference type="Gene3D" id="3.20.20.210">
    <property type="match status" value="2"/>
</dbReference>
<feature type="binding site" evidence="10 11">
    <location>
        <position position="488"/>
    </location>
    <ligand>
        <name>L-methionine</name>
        <dbReference type="ChEBI" id="CHEBI:57844"/>
    </ligand>
</feature>
<dbReference type="PIRSF" id="PIRSF000382">
    <property type="entry name" value="MeTrfase_B12_ind"/>
    <property type="match status" value="1"/>
</dbReference>
<comment type="cofactor">
    <cofactor evidence="12">
        <name>Zn(2+)</name>
        <dbReference type="ChEBI" id="CHEBI:29105"/>
    </cofactor>
    <text evidence="12">Binds 2 Zn(2+) ions per subunit.</text>
</comment>
<dbReference type="NCBIfam" id="TIGR01371">
    <property type="entry name" value="met_syn_B12ind"/>
    <property type="match status" value="1"/>
</dbReference>
<dbReference type="SUPFAM" id="SSF51726">
    <property type="entry name" value="UROD/MetE-like"/>
    <property type="match status" value="2"/>
</dbReference>
<keyword evidence="6 10" id="KW-0808">Transferase</keyword>
<evidence type="ECO:0000256" key="11">
    <source>
        <dbReference type="PIRSR" id="PIRSR000382-1"/>
    </source>
</evidence>
<comment type="catalytic activity">
    <reaction evidence="10">
        <text>5-methyltetrahydropteroyltri-L-glutamate + L-homocysteine = tetrahydropteroyltri-L-glutamate + L-methionine</text>
        <dbReference type="Rhea" id="RHEA:21196"/>
        <dbReference type="ChEBI" id="CHEBI:57844"/>
        <dbReference type="ChEBI" id="CHEBI:58140"/>
        <dbReference type="ChEBI" id="CHEBI:58199"/>
        <dbReference type="ChEBI" id="CHEBI:58207"/>
        <dbReference type="EC" id="2.1.1.14"/>
    </reaction>
</comment>
<dbReference type="InterPro" id="IPR002629">
    <property type="entry name" value="Met_Synth_C/arc"/>
</dbReference>
<feature type="binding site" evidence="12">
    <location>
        <position position="730"/>
    </location>
    <ligand>
        <name>Zn(2+)</name>
        <dbReference type="ChEBI" id="CHEBI:29105"/>
        <label>1</label>
        <note>catalytic</note>
    </ligand>
</feature>
<evidence type="ECO:0000256" key="10">
    <source>
        <dbReference type="HAMAP-Rule" id="MF_00172"/>
    </source>
</evidence>
<dbReference type="InterPro" id="IPR013215">
    <property type="entry name" value="Cbl-indep_Met_Synth_N"/>
</dbReference>
<evidence type="ECO:0000259" key="14">
    <source>
        <dbReference type="Pfam" id="PF01717"/>
    </source>
</evidence>
<dbReference type="EC" id="2.1.1.14" evidence="10"/>
<accession>A0A841U4T1</accession>
<feature type="domain" description="Cobalamin-independent methionine synthase MetE C-terminal/archaeal" evidence="14">
    <location>
        <begin position="430"/>
        <end position="752"/>
    </location>
</feature>
<dbReference type="Pfam" id="PF08267">
    <property type="entry name" value="Meth_synt_1"/>
    <property type="match status" value="1"/>
</dbReference>
<keyword evidence="7 10" id="KW-0479">Metal-binding</keyword>
<feature type="binding site" evidence="10">
    <location>
        <position position="112"/>
    </location>
    <ligand>
        <name>5-methyltetrahydropteroyltri-L-glutamate</name>
        <dbReference type="ChEBI" id="CHEBI:58207"/>
    </ligand>
</feature>
<evidence type="ECO:0000256" key="5">
    <source>
        <dbReference type="ARBA" id="ARBA00022605"/>
    </source>
</evidence>
<dbReference type="GO" id="GO:0032259">
    <property type="term" value="P:methylation"/>
    <property type="evidence" value="ECO:0007669"/>
    <property type="project" value="UniProtKB-KW"/>
</dbReference>
<protein>
    <recommendedName>
        <fullName evidence="10">5-methyltetrahydropteroyltriglutamate--homocysteine methyltransferase</fullName>
        <ecNumber evidence="10">2.1.1.14</ecNumber>
    </recommendedName>
    <alternativeName>
        <fullName evidence="10">Cobalamin-independent methionine synthase</fullName>
    </alternativeName>
    <alternativeName>
        <fullName evidence="10">Methionine synthase, vitamin-B12 independent isozyme</fullName>
    </alternativeName>
</protein>
<keyword evidence="10" id="KW-0677">Repeat</keyword>
<evidence type="ECO:0000256" key="12">
    <source>
        <dbReference type="PIRSR" id="PIRSR000382-2"/>
    </source>
</evidence>
<feature type="active site" description="Proton donor" evidence="10 13">
    <location>
        <position position="698"/>
    </location>
</feature>
<dbReference type="HAMAP" id="MF_00172">
    <property type="entry name" value="Meth_synth"/>
    <property type="match status" value="1"/>
</dbReference>
<dbReference type="AlphaFoldDB" id="A0A841U4T1"/>
<feature type="binding site" evidence="12">
    <location>
        <position position="645"/>
    </location>
    <ligand>
        <name>Zn(2+)</name>
        <dbReference type="ChEBI" id="CHEBI:29105"/>
        <label>1</label>
        <note>catalytic</note>
    </ligand>
</feature>
<feature type="binding site" evidence="10 11">
    <location>
        <begin position="435"/>
        <end position="437"/>
    </location>
    <ligand>
        <name>L-methionine</name>
        <dbReference type="ChEBI" id="CHEBI:57844"/>
    </ligand>
</feature>
<dbReference type="GO" id="GO:0008270">
    <property type="term" value="F:zinc ion binding"/>
    <property type="evidence" value="ECO:0007669"/>
    <property type="project" value="InterPro"/>
</dbReference>
<feature type="binding site" evidence="10">
    <location>
        <position position="730"/>
    </location>
    <ligand>
        <name>Zn(2+)</name>
        <dbReference type="ChEBI" id="CHEBI:29105"/>
        <note>catalytic</note>
    </ligand>
</feature>
<feature type="binding site" evidence="10 11">
    <location>
        <position position="603"/>
    </location>
    <ligand>
        <name>L-homocysteine</name>
        <dbReference type="ChEBI" id="CHEBI:58199"/>
    </ligand>
</feature>
<feature type="binding site" evidence="10 11">
    <location>
        <begin position="519"/>
        <end position="520"/>
    </location>
    <ligand>
        <name>5-methyltetrahydropteroyltri-L-glutamate</name>
        <dbReference type="ChEBI" id="CHEBI:58207"/>
    </ligand>
</feature>
<comment type="function">
    <text evidence="1 10">Catalyzes the transfer of a methyl group from 5-methyltetrahydrofolate to homocysteine resulting in methionine formation.</text>
</comment>
<evidence type="ECO:0000256" key="2">
    <source>
        <dbReference type="ARBA" id="ARBA00004681"/>
    </source>
</evidence>
<dbReference type="InterPro" id="IPR038071">
    <property type="entry name" value="UROD/MetE-like_sf"/>
</dbReference>
<keyword evidence="5 10" id="KW-0028">Amino-acid biosynthesis</keyword>
<reference evidence="16 17" key="1">
    <citation type="submission" date="2020-08" db="EMBL/GenBank/DDBJ databases">
        <title>Cohnella phylogeny.</title>
        <authorList>
            <person name="Dunlap C."/>
        </authorList>
    </citation>
    <scope>NUCLEOTIDE SEQUENCE [LARGE SCALE GENOMIC DNA]</scope>
    <source>
        <strain evidence="16 17">DSM 25239</strain>
    </source>
</reference>
<evidence type="ECO:0000256" key="8">
    <source>
        <dbReference type="ARBA" id="ARBA00022833"/>
    </source>
</evidence>
<feature type="binding site" evidence="12">
    <location>
        <position position="669"/>
    </location>
    <ligand>
        <name>Zn(2+)</name>
        <dbReference type="ChEBI" id="CHEBI:29105"/>
        <label>1</label>
        <note>catalytic</note>
    </ligand>
</feature>
<evidence type="ECO:0000313" key="16">
    <source>
        <dbReference type="EMBL" id="MBB6695565.1"/>
    </source>
</evidence>
<keyword evidence="9 10" id="KW-0486">Methionine biosynthesis</keyword>
<name>A0A841U4T1_9BACL</name>
<evidence type="ECO:0000259" key="15">
    <source>
        <dbReference type="Pfam" id="PF08267"/>
    </source>
</evidence>
<comment type="similarity">
    <text evidence="3 10">Belongs to the vitamin-B12 independent methionine synthase family.</text>
</comment>
<dbReference type="UniPathway" id="UPA00051">
    <property type="reaction ID" value="UER00082"/>
</dbReference>
<evidence type="ECO:0000256" key="7">
    <source>
        <dbReference type="ARBA" id="ARBA00022723"/>
    </source>
</evidence>
<feature type="binding site" evidence="10">
    <location>
        <begin position="16"/>
        <end position="19"/>
    </location>
    <ligand>
        <name>5-methyltetrahydropteroyltri-L-glutamate</name>
        <dbReference type="ChEBI" id="CHEBI:58207"/>
    </ligand>
</feature>
<proteinExistence type="inferred from homology"/>
<feature type="binding site" evidence="10">
    <location>
        <position position="645"/>
    </location>
    <ligand>
        <name>Zn(2+)</name>
        <dbReference type="ChEBI" id="CHEBI:29105"/>
        <note>catalytic</note>
    </ligand>
</feature>
<evidence type="ECO:0000256" key="4">
    <source>
        <dbReference type="ARBA" id="ARBA00022603"/>
    </source>
</evidence>
<dbReference type="GO" id="GO:0003871">
    <property type="term" value="F:5-methyltetrahydropteroyltriglutamate-homocysteine S-methyltransferase activity"/>
    <property type="evidence" value="ECO:0007669"/>
    <property type="project" value="UniProtKB-UniRule"/>
</dbReference>
<dbReference type="GO" id="GO:0009086">
    <property type="term" value="P:methionine biosynthetic process"/>
    <property type="evidence" value="ECO:0007669"/>
    <property type="project" value="UniProtKB-UniRule"/>
</dbReference>
<gene>
    <name evidence="10 16" type="primary">metE</name>
    <name evidence="16" type="ORF">H7B90_29660</name>
</gene>
<feature type="binding site" evidence="11">
    <location>
        <position position="19"/>
    </location>
    <ligand>
        <name>5-methyltetrahydropteroyltri-L-glutamate</name>
        <dbReference type="ChEBI" id="CHEBI:58207"/>
    </ligand>
</feature>
<feature type="binding site" evidence="10 11">
    <location>
        <begin position="435"/>
        <end position="437"/>
    </location>
    <ligand>
        <name>L-homocysteine</name>
        <dbReference type="ChEBI" id="CHEBI:58199"/>
    </ligand>
</feature>
<feature type="binding site" evidence="10">
    <location>
        <position position="647"/>
    </location>
    <ligand>
        <name>Zn(2+)</name>
        <dbReference type="ChEBI" id="CHEBI:29105"/>
        <note>catalytic</note>
    </ligand>
</feature>
<feature type="binding site" evidence="10">
    <location>
        <position position="609"/>
    </location>
    <ligand>
        <name>5-methyltetrahydropteroyltri-L-glutamate</name>
        <dbReference type="ChEBI" id="CHEBI:58207"/>
    </ligand>
</feature>
<dbReference type="InterPro" id="IPR006276">
    <property type="entry name" value="Cobalamin-indep_Met_synthase"/>
</dbReference>
<dbReference type="NCBIfam" id="NF003556">
    <property type="entry name" value="PRK05222.1"/>
    <property type="match status" value="1"/>
</dbReference>
<evidence type="ECO:0000313" key="17">
    <source>
        <dbReference type="Proteomes" id="UP000553776"/>
    </source>
</evidence>